<protein>
    <submittedName>
        <fullName evidence="1">YbbR-like domain-containing protein</fullName>
    </submittedName>
</protein>
<dbReference type="AlphaFoldDB" id="A0A926S7N9"/>
<sequence length="315" mass="36009">MAIIKLSAIERRRLSAFVTCLVIAVFAWLFTSLSNPYRYTVKQVITFRNAPLRRAFHPLQSDTIDAVVQGTGWQMLVNKMNDEQRPVSIDLHTLDNKSFIVLNTQLKQINLAKDLNHQIIAFTPDTLFFDFSNRMTKRVPVQLVSKINYQKQFAQSDNVKIQPDYVTISGPAEVLARINSWKTDSVKLTGVNESYSSRVALLPAREGNLDILPKTVIVNIPIDEFTEKTMEIPVRLINNHNYYDVKVFPQKVKVTFTTSLTNYPDASEDDFEAVADLDKWRINGYNALPVKITRLPSYGKVVKIEPQNIDFIVKK</sequence>
<dbReference type="PANTHER" id="PTHR37804">
    <property type="entry name" value="CDAA REGULATORY PROTEIN CDAR"/>
    <property type="match status" value="1"/>
</dbReference>
<dbReference type="Pfam" id="PF07949">
    <property type="entry name" value="YbbR"/>
    <property type="match status" value="1"/>
</dbReference>
<organism evidence="1 2">
    <name type="scientific">Mucilaginibacter glaciei</name>
    <dbReference type="NCBI Taxonomy" id="2772109"/>
    <lineage>
        <taxon>Bacteria</taxon>
        <taxon>Pseudomonadati</taxon>
        <taxon>Bacteroidota</taxon>
        <taxon>Sphingobacteriia</taxon>
        <taxon>Sphingobacteriales</taxon>
        <taxon>Sphingobacteriaceae</taxon>
        <taxon>Mucilaginibacter</taxon>
    </lineage>
</organism>
<dbReference type="RefSeq" id="WP_191164965.1">
    <property type="nucleotide sequence ID" value="NZ_JACWMX010000008.1"/>
</dbReference>
<reference evidence="1" key="1">
    <citation type="submission" date="2020-09" db="EMBL/GenBank/DDBJ databases">
        <title>Novel species of Mucilaginibacter isolated from a glacier on the Tibetan Plateau.</title>
        <authorList>
            <person name="Liu Q."/>
            <person name="Xin Y.-H."/>
        </authorList>
    </citation>
    <scope>NUCLEOTIDE SEQUENCE</scope>
    <source>
        <strain evidence="1">ZB1P21</strain>
    </source>
</reference>
<dbReference type="PANTHER" id="PTHR37804:SF1">
    <property type="entry name" value="CDAA REGULATORY PROTEIN CDAR"/>
    <property type="match status" value="1"/>
</dbReference>
<dbReference type="InterPro" id="IPR012505">
    <property type="entry name" value="YbbR"/>
</dbReference>
<comment type="caution">
    <text evidence="1">The sequence shown here is derived from an EMBL/GenBank/DDBJ whole genome shotgun (WGS) entry which is preliminary data.</text>
</comment>
<proteinExistence type="predicted"/>
<gene>
    <name evidence="1" type="ORF">IDJ76_17405</name>
</gene>
<evidence type="ECO:0000313" key="2">
    <source>
        <dbReference type="Proteomes" id="UP000619078"/>
    </source>
</evidence>
<dbReference type="Proteomes" id="UP000619078">
    <property type="component" value="Unassembled WGS sequence"/>
</dbReference>
<keyword evidence="2" id="KW-1185">Reference proteome</keyword>
<dbReference type="Gene3D" id="2.170.120.40">
    <property type="entry name" value="YbbR-like domain"/>
    <property type="match status" value="1"/>
</dbReference>
<dbReference type="Gene3D" id="2.170.120.30">
    <property type="match status" value="1"/>
</dbReference>
<evidence type="ECO:0000313" key="1">
    <source>
        <dbReference type="EMBL" id="MBD1394886.1"/>
    </source>
</evidence>
<name>A0A926S7N9_9SPHI</name>
<dbReference type="EMBL" id="JACWMX010000008">
    <property type="protein sequence ID" value="MBD1394886.1"/>
    <property type="molecule type" value="Genomic_DNA"/>
</dbReference>
<dbReference type="InterPro" id="IPR053154">
    <property type="entry name" value="c-di-AMP_regulator"/>
</dbReference>
<accession>A0A926S7N9</accession>